<sequence>QQAASVLDKNFNEQKSDATSLTQTSTKEFQDADLLEKNGRNSSLAKSAPAMIAGIEWSFVAWLGMDNRHR</sequence>
<reference evidence="2" key="1">
    <citation type="submission" date="2018-05" db="EMBL/GenBank/DDBJ databases">
        <authorList>
            <person name="Lanie J.A."/>
            <person name="Ng W.-L."/>
            <person name="Kazmierczak K.M."/>
            <person name="Andrzejewski T.M."/>
            <person name="Davidsen T.M."/>
            <person name="Wayne K.J."/>
            <person name="Tettelin H."/>
            <person name="Glass J.I."/>
            <person name="Rusch D."/>
            <person name="Podicherti R."/>
            <person name="Tsui H.-C.T."/>
            <person name="Winkler M.E."/>
        </authorList>
    </citation>
    <scope>NUCLEOTIDE SEQUENCE</scope>
</reference>
<organism evidence="2">
    <name type="scientific">marine metagenome</name>
    <dbReference type="NCBI Taxonomy" id="408172"/>
    <lineage>
        <taxon>unclassified sequences</taxon>
        <taxon>metagenomes</taxon>
        <taxon>ecological metagenomes</taxon>
    </lineage>
</organism>
<feature type="region of interest" description="Disordered" evidence="1">
    <location>
        <begin position="1"/>
        <end position="26"/>
    </location>
</feature>
<accession>A0A383CF31</accession>
<name>A0A383CF31_9ZZZZ</name>
<evidence type="ECO:0000313" key="2">
    <source>
        <dbReference type="EMBL" id="SVE30305.1"/>
    </source>
</evidence>
<protein>
    <submittedName>
        <fullName evidence="2">Uncharacterized protein</fullName>
    </submittedName>
</protein>
<feature type="compositionally biased region" description="Polar residues" evidence="1">
    <location>
        <begin position="17"/>
        <end position="26"/>
    </location>
</feature>
<evidence type="ECO:0000256" key="1">
    <source>
        <dbReference type="SAM" id="MobiDB-lite"/>
    </source>
</evidence>
<feature type="non-terminal residue" evidence="2">
    <location>
        <position position="1"/>
    </location>
</feature>
<dbReference type="AlphaFoldDB" id="A0A383CF31"/>
<dbReference type="EMBL" id="UINC01207977">
    <property type="protein sequence ID" value="SVE30305.1"/>
    <property type="molecule type" value="Genomic_DNA"/>
</dbReference>
<gene>
    <name evidence="2" type="ORF">METZ01_LOCUS483159</name>
</gene>
<proteinExistence type="predicted"/>